<evidence type="ECO:0000313" key="2">
    <source>
        <dbReference type="EMBL" id="UVC54427.1"/>
    </source>
</evidence>
<proteinExistence type="predicted"/>
<organism evidence="2 3">
    <name type="scientific">Theileria orientalis</name>
    <dbReference type="NCBI Taxonomy" id="68886"/>
    <lineage>
        <taxon>Eukaryota</taxon>
        <taxon>Sar</taxon>
        <taxon>Alveolata</taxon>
        <taxon>Apicomplexa</taxon>
        <taxon>Aconoidasida</taxon>
        <taxon>Piroplasmida</taxon>
        <taxon>Theileriidae</taxon>
        <taxon>Theileria</taxon>
    </lineage>
</organism>
<evidence type="ECO:0000313" key="3">
    <source>
        <dbReference type="Proteomes" id="UP000244803"/>
    </source>
</evidence>
<feature type="region of interest" description="Disordered" evidence="1">
    <location>
        <begin position="1"/>
        <end position="30"/>
    </location>
</feature>
<gene>
    <name evidence="2" type="ORF">MACJ_003973</name>
</gene>
<name>A0A976XJZ2_THEOR</name>
<feature type="compositionally biased region" description="Basic and acidic residues" evidence="1">
    <location>
        <begin position="18"/>
        <end position="30"/>
    </location>
</feature>
<reference evidence="2" key="1">
    <citation type="submission" date="2022-07" db="EMBL/GenBank/DDBJ databases">
        <title>Evaluation of T. orientalis genome assembly methods using nanopore sequencing and analysis of variation between genomes.</title>
        <authorList>
            <person name="Yam J."/>
            <person name="Micallef M.L."/>
            <person name="Liu M."/>
            <person name="Djordjevic S.P."/>
            <person name="Bogema D.R."/>
            <person name="Jenkins C."/>
        </authorList>
    </citation>
    <scope>NUCLEOTIDE SEQUENCE</scope>
    <source>
        <strain evidence="2">Fish Creek</strain>
    </source>
</reference>
<evidence type="ECO:0000256" key="1">
    <source>
        <dbReference type="SAM" id="MobiDB-lite"/>
    </source>
</evidence>
<feature type="compositionally biased region" description="Polar residues" evidence="1">
    <location>
        <begin position="1"/>
        <end position="12"/>
    </location>
</feature>
<protein>
    <submittedName>
        <fullName evidence="2">Uncharacterized protein</fullName>
    </submittedName>
</protein>
<accession>A0A976XJZ2</accession>
<dbReference type="EMBL" id="CP056067">
    <property type="protein sequence ID" value="UVC54427.1"/>
    <property type="molecule type" value="Genomic_DNA"/>
</dbReference>
<dbReference type="Proteomes" id="UP000244803">
    <property type="component" value="Chromosome 4"/>
</dbReference>
<sequence>MLGSSESSNKNLEATVPLDKKSQNKYNDKKDLKDEKGLVDKFKLESLAEKLSTFSVKPTPSFDDEKWSKICKITKNLLSANVKKYTDASVETTISTLDPVVLSDNLKLPNEFCVSDNKASFPLWNTSTLEFISLASLNRSSKFTFCFKMVDSMQTRPKYVETTHTKHKIVNKVPPITIQGKQLKYDSTQLISLIQKTQRQSVSEKMATTEQKGRVLEKFNLKTEVKIPSNWDKKVGYDQNKWDMPTYNSRSIFSLGPLEERKAPQGSSEMQSATGALKNLSCLVQDFQVGKKSHAEGNGDDLSNLNINDINNFAFVDEDVDDSLKCSKFSKFFKVLKDQQVSYLNRNYY</sequence>
<dbReference type="AlphaFoldDB" id="A0A976XJZ2"/>